<gene>
    <name evidence="1" type="ORF">MRB53_031672</name>
</gene>
<evidence type="ECO:0000313" key="1">
    <source>
        <dbReference type="EMBL" id="KAJ8623143.1"/>
    </source>
</evidence>
<evidence type="ECO:0000313" key="2">
    <source>
        <dbReference type="Proteomes" id="UP001234297"/>
    </source>
</evidence>
<comment type="caution">
    <text evidence="1">The sequence shown here is derived from an EMBL/GenBank/DDBJ whole genome shotgun (WGS) entry which is preliminary data.</text>
</comment>
<proteinExistence type="predicted"/>
<name>A0ACC2KQ98_PERAE</name>
<keyword evidence="2" id="KW-1185">Reference proteome</keyword>
<organism evidence="1 2">
    <name type="scientific">Persea americana</name>
    <name type="common">Avocado</name>
    <dbReference type="NCBI Taxonomy" id="3435"/>
    <lineage>
        <taxon>Eukaryota</taxon>
        <taxon>Viridiplantae</taxon>
        <taxon>Streptophyta</taxon>
        <taxon>Embryophyta</taxon>
        <taxon>Tracheophyta</taxon>
        <taxon>Spermatophyta</taxon>
        <taxon>Magnoliopsida</taxon>
        <taxon>Magnoliidae</taxon>
        <taxon>Laurales</taxon>
        <taxon>Lauraceae</taxon>
        <taxon>Persea</taxon>
    </lineage>
</organism>
<reference evidence="1 2" key="1">
    <citation type="journal article" date="2022" name="Hortic Res">
        <title>A haplotype resolved chromosomal level avocado genome allows analysis of novel avocado genes.</title>
        <authorList>
            <person name="Nath O."/>
            <person name="Fletcher S.J."/>
            <person name="Hayward A."/>
            <person name="Shaw L.M."/>
            <person name="Masouleh A.K."/>
            <person name="Furtado A."/>
            <person name="Henry R.J."/>
            <person name="Mitter N."/>
        </authorList>
    </citation>
    <scope>NUCLEOTIDE SEQUENCE [LARGE SCALE GENOMIC DNA]</scope>
    <source>
        <strain evidence="2">cv. Hass</strain>
    </source>
</reference>
<dbReference type="Proteomes" id="UP001234297">
    <property type="component" value="Chromosome 10"/>
</dbReference>
<protein>
    <submittedName>
        <fullName evidence="1">Uncharacterized protein</fullName>
    </submittedName>
</protein>
<sequence>MASTEQPVDESSKAPVPEPKLARGPSFPPINLLWGDLALRLLLFASTLTGVVVMVTSKQTELLFPFPVTKTAKFNYSPAFIYFVVALSVACLYSILTITASIFFILKSSPSNKLLLLVVSVDALMAGLVASATGASASVAYIGLKGNSHVGWIKVCNIYHKFCRHIASSTALALVASIILLWLVLLSTFSIYRRIR</sequence>
<accession>A0ACC2KQ98</accession>
<dbReference type="EMBL" id="CM056818">
    <property type="protein sequence ID" value="KAJ8623143.1"/>
    <property type="molecule type" value="Genomic_DNA"/>
</dbReference>